<dbReference type="PANTHER" id="PTHR10828">
    <property type="entry name" value="M-PHASE INDUCER PHOSPHATASE DUAL SPECIFICITY PHOSPHATASE CDC25"/>
    <property type="match status" value="1"/>
</dbReference>
<feature type="domain" description="Rhodanese" evidence="2">
    <location>
        <begin position="296"/>
        <end position="391"/>
    </location>
</feature>
<dbReference type="Pfam" id="PF00581">
    <property type="entry name" value="Rhodanese"/>
    <property type="match status" value="1"/>
</dbReference>
<dbReference type="CDD" id="cd02440">
    <property type="entry name" value="AdoMet_MTases"/>
    <property type="match status" value="1"/>
</dbReference>
<feature type="region of interest" description="Disordered" evidence="1">
    <location>
        <begin position="1"/>
        <end position="30"/>
    </location>
</feature>
<dbReference type="SUPFAM" id="SSF53335">
    <property type="entry name" value="S-adenosyl-L-methionine-dependent methyltransferases"/>
    <property type="match status" value="1"/>
</dbReference>
<dbReference type="GO" id="GO:0005634">
    <property type="term" value="C:nucleus"/>
    <property type="evidence" value="ECO:0007669"/>
    <property type="project" value="TreeGrafter"/>
</dbReference>
<keyword evidence="4" id="KW-1185">Reference proteome</keyword>
<dbReference type="PROSITE" id="PS50206">
    <property type="entry name" value="RHODANESE_3"/>
    <property type="match status" value="1"/>
</dbReference>
<evidence type="ECO:0000259" key="2">
    <source>
        <dbReference type="PROSITE" id="PS50206"/>
    </source>
</evidence>
<dbReference type="AlphaFoldDB" id="A0A0D2PY67"/>
<dbReference type="Gene3D" id="3.40.250.10">
    <property type="entry name" value="Rhodanese-like domain"/>
    <property type="match status" value="1"/>
</dbReference>
<sequence length="401" mass="43805">MSSSQQTGVPGDSPSAKWNDGEQGMPQTSTGLRIGETFSELRGNNTDVITSLAEGETGLEILCGNGSEVFLAAHEVGPMGKIVGLDTSEEMITQARKNANQKGFRPPHVAFVKCSIAEPLPVEPESVDCVYSSAVAPLSSSIQGKDGLLSEVFRALKPGGTAVFFAIIATKPLTEHVRHTLIARLGCEVAEHRDVVRQAFLQTTGFSSIEFGLAIQDLSPYFHREDSDVDALDVNLWASLYRLHAKKDGLKPVISPPTVLQRWWDAYPAVKSTPQGVTAEEVAALIRSDPSVRTTFAVVDVRRNDHAGGHVRGSYNRHAQTFYGSLPSVFEEFKNTPKVIFYCQSSNGRGPRCAGWYQDYLDDHPGEHSSRAYVLKGGIKNWLAMFRDEQDLVDGIEGRDP</sequence>
<dbReference type="SUPFAM" id="SSF52821">
    <property type="entry name" value="Rhodanese/Cell cycle control phosphatase"/>
    <property type="match status" value="1"/>
</dbReference>
<accession>A0A0D2PY67</accession>
<evidence type="ECO:0000313" key="3">
    <source>
        <dbReference type="EMBL" id="KJA24360.1"/>
    </source>
</evidence>
<reference evidence="4" key="1">
    <citation type="submission" date="2014-04" db="EMBL/GenBank/DDBJ databases">
        <title>Evolutionary Origins and Diversification of the Mycorrhizal Mutualists.</title>
        <authorList>
            <consortium name="DOE Joint Genome Institute"/>
            <consortium name="Mycorrhizal Genomics Consortium"/>
            <person name="Kohler A."/>
            <person name="Kuo A."/>
            <person name="Nagy L.G."/>
            <person name="Floudas D."/>
            <person name="Copeland A."/>
            <person name="Barry K.W."/>
            <person name="Cichocki N."/>
            <person name="Veneault-Fourrey C."/>
            <person name="LaButti K."/>
            <person name="Lindquist E.A."/>
            <person name="Lipzen A."/>
            <person name="Lundell T."/>
            <person name="Morin E."/>
            <person name="Murat C."/>
            <person name="Riley R."/>
            <person name="Ohm R."/>
            <person name="Sun H."/>
            <person name="Tunlid A."/>
            <person name="Henrissat B."/>
            <person name="Grigoriev I.V."/>
            <person name="Hibbett D.S."/>
            <person name="Martin F."/>
        </authorList>
    </citation>
    <scope>NUCLEOTIDE SEQUENCE [LARGE SCALE GENOMIC DNA]</scope>
    <source>
        <strain evidence="4">FD-334 SS-4</strain>
    </source>
</reference>
<organism evidence="3 4">
    <name type="scientific">Hypholoma sublateritium (strain FD-334 SS-4)</name>
    <dbReference type="NCBI Taxonomy" id="945553"/>
    <lineage>
        <taxon>Eukaryota</taxon>
        <taxon>Fungi</taxon>
        <taxon>Dikarya</taxon>
        <taxon>Basidiomycota</taxon>
        <taxon>Agaricomycotina</taxon>
        <taxon>Agaricomycetes</taxon>
        <taxon>Agaricomycetidae</taxon>
        <taxon>Agaricales</taxon>
        <taxon>Agaricineae</taxon>
        <taxon>Strophariaceae</taxon>
        <taxon>Hypholoma</taxon>
    </lineage>
</organism>
<dbReference type="InterPro" id="IPR025714">
    <property type="entry name" value="Methyltranfer_dom"/>
</dbReference>
<dbReference type="Pfam" id="PF13847">
    <property type="entry name" value="Methyltransf_31"/>
    <property type="match status" value="1"/>
</dbReference>
<dbReference type="Gene3D" id="3.40.50.150">
    <property type="entry name" value="Vaccinia Virus protein VP39"/>
    <property type="match status" value="1"/>
</dbReference>
<dbReference type="GO" id="GO:0005737">
    <property type="term" value="C:cytoplasm"/>
    <property type="evidence" value="ECO:0007669"/>
    <property type="project" value="TreeGrafter"/>
</dbReference>
<dbReference type="InterPro" id="IPR001763">
    <property type="entry name" value="Rhodanese-like_dom"/>
</dbReference>
<dbReference type="InterPro" id="IPR029063">
    <property type="entry name" value="SAM-dependent_MTases_sf"/>
</dbReference>
<name>A0A0D2PY67_HYPSF</name>
<dbReference type="EMBL" id="KN817537">
    <property type="protein sequence ID" value="KJA24360.1"/>
    <property type="molecule type" value="Genomic_DNA"/>
</dbReference>
<dbReference type="GO" id="GO:0004725">
    <property type="term" value="F:protein tyrosine phosphatase activity"/>
    <property type="evidence" value="ECO:0007669"/>
    <property type="project" value="TreeGrafter"/>
</dbReference>
<protein>
    <recommendedName>
        <fullName evidence="2">Rhodanese domain-containing protein</fullName>
    </recommendedName>
</protein>
<dbReference type="STRING" id="945553.A0A0D2PY67"/>
<gene>
    <name evidence="3" type="ORF">HYPSUDRAFT_183884</name>
</gene>
<dbReference type="SMART" id="SM00450">
    <property type="entry name" value="RHOD"/>
    <property type="match status" value="1"/>
</dbReference>
<proteinExistence type="predicted"/>
<dbReference type="OrthoDB" id="8300214at2759"/>
<evidence type="ECO:0000313" key="4">
    <source>
        <dbReference type="Proteomes" id="UP000054270"/>
    </source>
</evidence>
<dbReference type="InterPro" id="IPR036873">
    <property type="entry name" value="Rhodanese-like_dom_sf"/>
</dbReference>
<evidence type="ECO:0000256" key="1">
    <source>
        <dbReference type="SAM" id="MobiDB-lite"/>
    </source>
</evidence>
<dbReference type="Proteomes" id="UP000054270">
    <property type="component" value="Unassembled WGS sequence"/>
</dbReference>
<dbReference type="PANTHER" id="PTHR10828:SF50">
    <property type="entry name" value="REDUCTASE (ARC2), PUTATIVE (AFU_ORTHOLOGUE AFUA_6G13400)-RELATED"/>
    <property type="match status" value="1"/>
</dbReference>